<keyword evidence="2" id="KW-1185">Reference proteome</keyword>
<gene>
    <name evidence="1" type="ORF">BTO18_16105</name>
</gene>
<protein>
    <submittedName>
        <fullName evidence="1">Uncharacterized protein</fullName>
    </submittedName>
</protein>
<proteinExistence type="predicted"/>
<dbReference type="EMBL" id="MSCN01000001">
    <property type="protein sequence ID" value="PQJ80604.1"/>
    <property type="molecule type" value="Genomic_DNA"/>
</dbReference>
<dbReference type="OrthoDB" id="1204617at2"/>
<reference evidence="1 2" key="1">
    <citation type="submission" date="2016-12" db="EMBL/GenBank/DDBJ databases">
        <title>Trade-off between light-utilization and light-protection in marine flavobacteria.</title>
        <authorList>
            <person name="Kumagai Y."/>
            <person name="Yoshizawa S."/>
            <person name="Kogure K."/>
            <person name="Iwasaki W."/>
        </authorList>
    </citation>
    <scope>NUCLEOTIDE SEQUENCE [LARGE SCALE GENOMIC DNA]</scope>
    <source>
        <strain evidence="1 2">NBRC 108759</strain>
    </source>
</reference>
<accession>A0A2S7WSN6</accession>
<name>A0A2S7WSN6_9FLAO</name>
<comment type="caution">
    <text evidence="1">The sequence shown here is derived from an EMBL/GenBank/DDBJ whole genome shotgun (WGS) entry which is preliminary data.</text>
</comment>
<evidence type="ECO:0000313" key="2">
    <source>
        <dbReference type="Proteomes" id="UP000238882"/>
    </source>
</evidence>
<evidence type="ECO:0000313" key="1">
    <source>
        <dbReference type="EMBL" id="PQJ80604.1"/>
    </source>
</evidence>
<dbReference type="RefSeq" id="WP_105017206.1">
    <property type="nucleotide sequence ID" value="NZ_MSCN01000001.1"/>
</dbReference>
<organism evidence="1 2">
    <name type="scientific">Polaribacter porphyrae</name>
    <dbReference type="NCBI Taxonomy" id="1137780"/>
    <lineage>
        <taxon>Bacteria</taxon>
        <taxon>Pseudomonadati</taxon>
        <taxon>Bacteroidota</taxon>
        <taxon>Flavobacteriia</taxon>
        <taxon>Flavobacteriales</taxon>
        <taxon>Flavobacteriaceae</taxon>
    </lineage>
</organism>
<sequence>MKNLFFIALFSLVFMSSTTVEKEIKSTEFKNFEIEEAMFFGCGSEGNDWYDIYREQGDSHREARAKRRAFVRKCRGGGWKWVFGVYTFDTIGL</sequence>
<dbReference type="AlphaFoldDB" id="A0A2S7WSN6"/>
<dbReference type="Proteomes" id="UP000238882">
    <property type="component" value="Unassembled WGS sequence"/>
</dbReference>